<dbReference type="PANTHER" id="PTHR40076">
    <property type="entry name" value="MEMBRANE PROTEIN-RELATED"/>
    <property type="match status" value="1"/>
</dbReference>
<keyword evidence="1" id="KW-0812">Transmembrane</keyword>
<feature type="transmembrane region" description="Helical" evidence="1">
    <location>
        <begin position="21"/>
        <end position="43"/>
    </location>
</feature>
<proteinExistence type="predicted"/>
<name>A0A1F6CWE7_9BACT</name>
<evidence type="ECO:0000256" key="1">
    <source>
        <dbReference type="SAM" id="Phobius"/>
    </source>
</evidence>
<feature type="transmembrane region" description="Helical" evidence="1">
    <location>
        <begin position="161"/>
        <end position="194"/>
    </location>
</feature>
<protein>
    <recommendedName>
        <fullName evidence="2">DUF7847 domain-containing protein</fullName>
    </recommendedName>
</protein>
<evidence type="ECO:0000313" key="4">
    <source>
        <dbReference type="Proteomes" id="UP000176863"/>
    </source>
</evidence>
<dbReference type="Pfam" id="PF25231">
    <property type="entry name" value="DUF7847"/>
    <property type="match status" value="1"/>
</dbReference>
<comment type="caution">
    <text evidence="3">The sequence shown here is derived from an EMBL/GenBank/DDBJ whole genome shotgun (WGS) entry which is preliminary data.</text>
</comment>
<dbReference type="EMBL" id="MFKT01000013">
    <property type="protein sequence ID" value="OGG53371.1"/>
    <property type="molecule type" value="Genomic_DNA"/>
</dbReference>
<dbReference type="Proteomes" id="UP000176863">
    <property type="component" value="Unassembled WGS sequence"/>
</dbReference>
<dbReference type="InterPro" id="IPR010380">
    <property type="entry name" value="DUF975"/>
</dbReference>
<dbReference type="STRING" id="1798480.A2851_00125"/>
<dbReference type="AlphaFoldDB" id="A0A1F6CWE7"/>
<feature type="transmembrane region" description="Helical" evidence="1">
    <location>
        <begin position="55"/>
        <end position="77"/>
    </location>
</feature>
<reference evidence="3 4" key="1">
    <citation type="journal article" date="2016" name="Nat. Commun.">
        <title>Thousands of microbial genomes shed light on interconnected biogeochemical processes in an aquifer system.</title>
        <authorList>
            <person name="Anantharaman K."/>
            <person name="Brown C.T."/>
            <person name="Hug L.A."/>
            <person name="Sharon I."/>
            <person name="Castelle C.J."/>
            <person name="Probst A.J."/>
            <person name="Thomas B.C."/>
            <person name="Singh A."/>
            <person name="Wilkins M.J."/>
            <person name="Karaoz U."/>
            <person name="Brodie E.L."/>
            <person name="Williams K.H."/>
            <person name="Hubbard S.S."/>
            <person name="Banfield J.F."/>
        </authorList>
    </citation>
    <scope>NUCLEOTIDE SEQUENCE [LARGE SCALE GENOMIC DNA]</scope>
</reference>
<evidence type="ECO:0000313" key="3">
    <source>
        <dbReference type="EMBL" id="OGG53371.1"/>
    </source>
</evidence>
<keyword evidence="1" id="KW-0472">Membrane</keyword>
<evidence type="ECO:0000259" key="2">
    <source>
        <dbReference type="Pfam" id="PF25231"/>
    </source>
</evidence>
<feature type="transmembrane region" description="Helical" evidence="1">
    <location>
        <begin position="98"/>
        <end position="131"/>
    </location>
</feature>
<feature type="domain" description="DUF7847" evidence="2">
    <location>
        <begin position="104"/>
        <end position="193"/>
    </location>
</feature>
<sequence>MDAFSASASIRFGWETFKKRPWFLIGAFLLVTVISSILSSIINQSTGADAAHPNFFAFLVNMAVNVFVSIGMISFALKAHDHLETAELSDLWRPQFFLNYLGMTVLLFIAAVIGFVLLIVPGFIVLLMYYFAGYFVVDRSLGPINAMKESARITKGHRWQLLGFLGLILLLNILGLLAFIVGLLVTVPVTFLAVAHAYRTLSKMAATA</sequence>
<accession>A0A1F6CWE7</accession>
<dbReference type="PANTHER" id="PTHR40076:SF1">
    <property type="entry name" value="MEMBRANE PROTEIN"/>
    <property type="match status" value="1"/>
</dbReference>
<organism evidence="3 4">
    <name type="scientific">Candidatus Kaiserbacteria bacterium RIFCSPHIGHO2_01_FULL_53_29</name>
    <dbReference type="NCBI Taxonomy" id="1798480"/>
    <lineage>
        <taxon>Bacteria</taxon>
        <taxon>Candidatus Kaiseribacteriota</taxon>
    </lineage>
</organism>
<dbReference type="InterPro" id="IPR057169">
    <property type="entry name" value="DUF7847"/>
</dbReference>
<keyword evidence="1" id="KW-1133">Transmembrane helix</keyword>
<gene>
    <name evidence="3" type="ORF">A2851_00125</name>
</gene>